<evidence type="ECO:0000313" key="2">
    <source>
        <dbReference type="EMBL" id="KAF1964258.1"/>
    </source>
</evidence>
<feature type="compositionally biased region" description="Basic and acidic residues" evidence="1">
    <location>
        <begin position="187"/>
        <end position="196"/>
    </location>
</feature>
<evidence type="ECO:0000256" key="1">
    <source>
        <dbReference type="SAM" id="MobiDB-lite"/>
    </source>
</evidence>
<feature type="compositionally biased region" description="Basic and acidic residues" evidence="1">
    <location>
        <begin position="131"/>
        <end position="155"/>
    </location>
</feature>
<feature type="compositionally biased region" description="Basic and acidic residues" evidence="1">
    <location>
        <begin position="208"/>
        <end position="220"/>
    </location>
</feature>
<feature type="compositionally biased region" description="Basic and acidic residues" evidence="1">
    <location>
        <begin position="162"/>
        <end position="177"/>
    </location>
</feature>
<organism evidence="2 3">
    <name type="scientific">Bimuria novae-zelandiae CBS 107.79</name>
    <dbReference type="NCBI Taxonomy" id="1447943"/>
    <lineage>
        <taxon>Eukaryota</taxon>
        <taxon>Fungi</taxon>
        <taxon>Dikarya</taxon>
        <taxon>Ascomycota</taxon>
        <taxon>Pezizomycotina</taxon>
        <taxon>Dothideomycetes</taxon>
        <taxon>Pleosporomycetidae</taxon>
        <taxon>Pleosporales</taxon>
        <taxon>Massarineae</taxon>
        <taxon>Didymosphaeriaceae</taxon>
        <taxon>Bimuria</taxon>
    </lineage>
</organism>
<dbReference type="AlphaFoldDB" id="A0A6A5UHL8"/>
<protein>
    <submittedName>
        <fullName evidence="2">Uncharacterized protein</fullName>
    </submittedName>
</protein>
<feature type="region of interest" description="Disordered" evidence="1">
    <location>
        <begin position="130"/>
        <end position="220"/>
    </location>
</feature>
<name>A0A6A5UHL8_9PLEO</name>
<gene>
    <name evidence="2" type="ORF">BU23DRAFT_575822</name>
</gene>
<feature type="region of interest" description="Disordered" evidence="1">
    <location>
        <begin position="275"/>
        <end position="302"/>
    </location>
</feature>
<dbReference type="Proteomes" id="UP000800036">
    <property type="component" value="Unassembled WGS sequence"/>
</dbReference>
<reference evidence="2" key="1">
    <citation type="journal article" date="2020" name="Stud. Mycol.">
        <title>101 Dothideomycetes genomes: a test case for predicting lifestyles and emergence of pathogens.</title>
        <authorList>
            <person name="Haridas S."/>
            <person name="Albert R."/>
            <person name="Binder M."/>
            <person name="Bloem J."/>
            <person name="Labutti K."/>
            <person name="Salamov A."/>
            <person name="Andreopoulos B."/>
            <person name="Baker S."/>
            <person name="Barry K."/>
            <person name="Bills G."/>
            <person name="Bluhm B."/>
            <person name="Cannon C."/>
            <person name="Castanera R."/>
            <person name="Culley D."/>
            <person name="Daum C."/>
            <person name="Ezra D."/>
            <person name="Gonzalez J."/>
            <person name="Henrissat B."/>
            <person name="Kuo A."/>
            <person name="Liang C."/>
            <person name="Lipzen A."/>
            <person name="Lutzoni F."/>
            <person name="Magnuson J."/>
            <person name="Mondo S."/>
            <person name="Nolan M."/>
            <person name="Ohm R."/>
            <person name="Pangilinan J."/>
            <person name="Park H.-J."/>
            <person name="Ramirez L."/>
            <person name="Alfaro M."/>
            <person name="Sun H."/>
            <person name="Tritt A."/>
            <person name="Yoshinaga Y."/>
            <person name="Zwiers L.-H."/>
            <person name="Turgeon B."/>
            <person name="Goodwin S."/>
            <person name="Spatafora J."/>
            <person name="Crous P."/>
            <person name="Grigoriev I."/>
        </authorList>
    </citation>
    <scope>NUCLEOTIDE SEQUENCE</scope>
    <source>
        <strain evidence="2">CBS 107.79</strain>
    </source>
</reference>
<keyword evidence="3" id="KW-1185">Reference proteome</keyword>
<accession>A0A6A5UHL8</accession>
<sequence length="302" mass="34418">MDGIVSKIHKDLIELANSYQGKNVTQRLMSEFNYATFLIIPDEIRIKDMEHSAEFREEMMGVFEDKDPTKPGTPYLGQLKEQDSCYAARNCKFEFGQTLYQCTSCRNHFVCERHKTSTCMLCLASKKKEKSPKSTDERNVNVEATGSDKDRKDNKNTVNYNAHREDEDAERGDKDAESGDEDADANSNDKREDKSESGNVDSGDEKEDPLPKGKENDRTAKFQVEDIQNLSIDDFKFEPGHFMDELQICQLRTKSGDLIWVTIEDYVQLKAKYVNNEANSDGDESEGSGFGWKHRKNADIGK</sequence>
<dbReference type="OrthoDB" id="3686174at2759"/>
<evidence type="ECO:0000313" key="3">
    <source>
        <dbReference type="Proteomes" id="UP000800036"/>
    </source>
</evidence>
<proteinExistence type="predicted"/>
<dbReference type="EMBL" id="ML976796">
    <property type="protein sequence ID" value="KAF1964258.1"/>
    <property type="molecule type" value="Genomic_DNA"/>
</dbReference>